<dbReference type="PANTHER" id="PTHR36837:SF5">
    <property type="entry name" value="POLY-3-HYDROXYBUTYRATE SYNTHASE"/>
    <property type="match status" value="1"/>
</dbReference>
<dbReference type="RefSeq" id="WP_051497399.1">
    <property type="nucleotide sequence ID" value="NZ_CBTK010000047.1"/>
</dbReference>
<organism evidence="4 5">
    <name type="scientific">Candidatus Contendobacter odensis Run_B_J11</name>
    <dbReference type="NCBI Taxonomy" id="1400861"/>
    <lineage>
        <taxon>Bacteria</taxon>
        <taxon>Pseudomonadati</taxon>
        <taxon>Pseudomonadota</taxon>
        <taxon>Gammaproteobacteria</taxon>
        <taxon>Candidatus Competibacteraceae</taxon>
        <taxon>Candidatus Contendibacter</taxon>
    </lineage>
</organism>
<dbReference type="SUPFAM" id="SSF53474">
    <property type="entry name" value="alpha/beta-Hydrolases"/>
    <property type="match status" value="1"/>
</dbReference>
<dbReference type="InterPro" id="IPR051321">
    <property type="entry name" value="PHA/PHB_synthase"/>
</dbReference>
<dbReference type="GO" id="GO:0042619">
    <property type="term" value="P:poly-hydroxybutyrate biosynthetic process"/>
    <property type="evidence" value="ECO:0007669"/>
    <property type="project" value="InterPro"/>
</dbReference>
<dbReference type="GO" id="GO:0016746">
    <property type="term" value="F:acyltransferase activity"/>
    <property type="evidence" value="ECO:0007669"/>
    <property type="project" value="UniProtKB-KW"/>
</dbReference>
<accession>A0A7U7J2Y0</accession>
<dbReference type="OrthoDB" id="7208816at2"/>
<dbReference type="Proteomes" id="UP000019184">
    <property type="component" value="Unassembled WGS sequence"/>
</dbReference>
<evidence type="ECO:0000313" key="5">
    <source>
        <dbReference type="Proteomes" id="UP000019184"/>
    </source>
</evidence>
<dbReference type="InterPro" id="IPR029058">
    <property type="entry name" value="AB_hydrolase_fold"/>
</dbReference>
<keyword evidence="2 4" id="KW-0012">Acyltransferase</keyword>
<dbReference type="Pfam" id="PF07167">
    <property type="entry name" value="PhaC_N"/>
    <property type="match status" value="1"/>
</dbReference>
<protein>
    <submittedName>
        <fullName evidence="4">Polyhydroxyalkanoate synthase</fullName>
        <ecNumber evidence="4">2.3.1.-</ecNumber>
    </submittedName>
</protein>
<sequence>MNTQTISNPSASPPPGSQLDPFDIVGSSLAVQQFWLRQPERLATVLQNLALDAHRVHDRFARTSLGIPSEPAVAAVIHDQRFQNSAWIEQPGFAYLKEMYLLYSRYLEDTIYATEDIDPTQRQRAAFWVRQWLDAIAPTNFFWTNPEALRRGFASHGFSVLSGLQNWLRDLAAGNVRMVEPDAFQIGRDLAATPGQVVLRNELLELIQYTPTTDQVRAIPVVLVAPWINKYYIMDLGPDNSLVRFLRDQGFTVFITSWKNPGPEARAATLDDYLLKGVRPALEAARAICGVPQVHATGYCLGGTSLALLLAWFNADPTDRAAHPIAHWTTFTTLVDFSDPGEIGVFLSENSFEFLRKRMNKVGYLDGADMASAFRMLRPNNLIWHYVMHSYLYGEELPPSDVLFWNCDTTRMPAAMHEFYLRELYLNNRLVQGSLEIGGRRLDLGAIQQPLYAVGAEQDHIAPWKQTFRLCGLIGGPARYVLATSGHILGIINPPVTPPKRRYWVGDASGSQDAAAWQEATAKAQGSWWEDWVRWLNERCGPLGPPPPLGNSQYPPLDTAPGRYVLEK</sequence>
<gene>
    <name evidence="4" type="primary">phaC</name>
    <name evidence="4" type="ORF">BN874_1400021</name>
</gene>
<evidence type="ECO:0000259" key="3">
    <source>
        <dbReference type="Pfam" id="PF07167"/>
    </source>
</evidence>
<keyword evidence="1 4" id="KW-0808">Transferase</keyword>
<dbReference type="EMBL" id="CBTK010000047">
    <property type="protein sequence ID" value="CDH43962.1"/>
    <property type="molecule type" value="Genomic_DNA"/>
</dbReference>
<proteinExistence type="predicted"/>
<dbReference type="Gene3D" id="3.40.50.1820">
    <property type="entry name" value="alpha/beta hydrolase"/>
    <property type="match status" value="1"/>
</dbReference>
<evidence type="ECO:0000313" key="4">
    <source>
        <dbReference type="EMBL" id="CDH43962.1"/>
    </source>
</evidence>
<feature type="domain" description="Poly-beta-hydroxybutyrate polymerase N-terminal" evidence="3">
    <location>
        <begin position="79"/>
        <end position="246"/>
    </location>
</feature>
<dbReference type="EC" id="2.3.1.-" evidence="4"/>
<name>A0A7U7J2Y0_9GAMM</name>
<dbReference type="InterPro" id="IPR010941">
    <property type="entry name" value="PhaC_N"/>
</dbReference>
<reference evidence="4 5" key="1">
    <citation type="journal article" date="2014" name="ISME J.">
        <title>Candidatus Competibacter-lineage genomes retrieved from metagenomes reveal functional metabolic diversity.</title>
        <authorList>
            <person name="McIlroy S.J."/>
            <person name="Albertsen M."/>
            <person name="Andresen E.K."/>
            <person name="Saunders A.M."/>
            <person name="Kristiansen R."/>
            <person name="Stokholm-Bjerregaard M."/>
            <person name="Nielsen K.L."/>
            <person name="Nielsen P.H."/>
        </authorList>
    </citation>
    <scope>NUCLEOTIDE SEQUENCE [LARGE SCALE GENOMIC DNA]</scope>
    <source>
        <strain evidence="4 5">Run_B_J11</strain>
    </source>
</reference>
<dbReference type="AlphaFoldDB" id="A0A7U7J2Y0"/>
<keyword evidence="5" id="KW-1185">Reference proteome</keyword>
<evidence type="ECO:0000256" key="2">
    <source>
        <dbReference type="ARBA" id="ARBA00023315"/>
    </source>
</evidence>
<evidence type="ECO:0000256" key="1">
    <source>
        <dbReference type="ARBA" id="ARBA00022679"/>
    </source>
</evidence>
<dbReference type="PANTHER" id="PTHR36837">
    <property type="entry name" value="POLY(3-HYDROXYALKANOATE) POLYMERASE SUBUNIT PHAC"/>
    <property type="match status" value="1"/>
</dbReference>
<comment type="caution">
    <text evidence="4">The sequence shown here is derived from an EMBL/GenBank/DDBJ whole genome shotgun (WGS) entry which is preliminary data.</text>
</comment>